<organism evidence="4">
    <name type="scientific">marine metagenome</name>
    <dbReference type="NCBI Taxonomy" id="408172"/>
    <lineage>
        <taxon>unclassified sequences</taxon>
        <taxon>metagenomes</taxon>
        <taxon>ecological metagenomes</taxon>
    </lineage>
</organism>
<evidence type="ECO:0000256" key="1">
    <source>
        <dbReference type="ARBA" id="ARBA00007358"/>
    </source>
</evidence>
<comment type="similarity">
    <text evidence="1">Belongs to the iron-containing alcohol dehydrogenase family.</text>
</comment>
<dbReference type="InterPro" id="IPR039697">
    <property type="entry name" value="Alcohol_dehydrogenase_Fe"/>
</dbReference>
<keyword evidence="2" id="KW-0560">Oxidoreductase</keyword>
<dbReference type="AlphaFoldDB" id="A0A382WXY8"/>
<sequence length="199" mass="21652">MSNISTNNNLLNWHHPTKVYFGESVLLQLSKLIEENFPSVKNALIVTGKYHLKSNEYFNNSISNLSSLNIEIYDKIDPYPSPETVTLLSDTIKKNKTHIVLAAGGGSVMDASKAASLLSQNDGDWMEYSSGAKKVAKKGLPLIAIPTTSGSSSEVTKFATIWDWDKNSSAGLNNELMFPEIAIIDPALTQTMSANLAAN</sequence>
<evidence type="ECO:0000313" key="4">
    <source>
        <dbReference type="EMBL" id="SVD62861.1"/>
    </source>
</evidence>
<dbReference type="InterPro" id="IPR001670">
    <property type="entry name" value="ADH_Fe/GldA"/>
</dbReference>
<dbReference type="GO" id="GO:0046872">
    <property type="term" value="F:metal ion binding"/>
    <property type="evidence" value="ECO:0007669"/>
    <property type="project" value="InterPro"/>
</dbReference>
<dbReference type="Pfam" id="PF00465">
    <property type="entry name" value="Fe-ADH"/>
    <property type="match status" value="1"/>
</dbReference>
<proteinExistence type="inferred from homology"/>
<dbReference type="FunFam" id="3.40.50.1970:FF:000003">
    <property type="entry name" value="Alcohol dehydrogenase, iron-containing"/>
    <property type="match status" value="1"/>
</dbReference>
<feature type="non-terminal residue" evidence="4">
    <location>
        <position position="199"/>
    </location>
</feature>
<dbReference type="GO" id="GO:0004022">
    <property type="term" value="F:alcohol dehydrogenase (NAD+) activity"/>
    <property type="evidence" value="ECO:0007669"/>
    <property type="project" value="TreeGrafter"/>
</dbReference>
<dbReference type="PANTHER" id="PTHR11496:SF102">
    <property type="entry name" value="ALCOHOL DEHYDROGENASE 4"/>
    <property type="match status" value="1"/>
</dbReference>
<evidence type="ECO:0000256" key="2">
    <source>
        <dbReference type="ARBA" id="ARBA00023002"/>
    </source>
</evidence>
<protein>
    <recommendedName>
        <fullName evidence="3">Alcohol dehydrogenase iron-type/glycerol dehydrogenase GldA domain-containing protein</fullName>
    </recommendedName>
</protein>
<accession>A0A382WXY8</accession>
<dbReference type="EMBL" id="UINC01162871">
    <property type="protein sequence ID" value="SVD62861.1"/>
    <property type="molecule type" value="Genomic_DNA"/>
</dbReference>
<feature type="non-terminal residue" evidence="4">
    <location>
        <position position="1"/>
    </location>
</feature>
<gene>
    <name evidence="4" type="ORF">METZ01_LOCUS415715</name>
</gene>
<name>A0A382WXY8_9ZZZZ</name>
<reference evidence="4" key="1">
    <citation type="submission" date="2018-05" db="EMBL/GenBank/DDBJ databases">
        <authorList>
            <person name="Lanie J.A."/>
            <person name="Ng W.-L."/>
            <person name="Kazmierczak K.M."/>
            <person name="Andrzejewski T.M."/>
            <person name="Davidsen T.M."/>
            <person name="Wayne K.J."/>
            <person name="Tettelin H."/>
            <person name="Glass J.I."/>
            <person name="Rusch D."/>
            <person name="Podicherti R."/>
            <person name="Tsui H.-C.T."/>
            <person name="Winkler M.E."/>
        </authorList>
    </citation>
    <scope>NUCLEOTIDE SEQUENCE</scope>
</reference>
<dbReference type="SUPFAM" id="SSF56796">
    <property type="entry name" value="Dehydroquinate synthase-like"/>
    <property type="match status" value="1"/>
</dbReference>
<feature type="domain" description="Alcohol dehydrogenase iron-type/glycerol dehydrogenase GldA" evidence="3">
    <location>
        <begin position="16"/>
        <end position="186"/>
    </location>
</feature>
<evidence type="ECO:0000259" key="3">
    <source>
        <dbReference type="Pfam" id="PF00465"/>
    </source>
</evidence>
<dbReference type="PANTHER" id="PTHR11496">
    <property type="entry name" value="ALCOHOL DEHYDROGENASE"/>
    <property type="match status" value="1"/>
</dbReference>
<dbReference type="Gene3D" id="3.40.50.1970">
    <property type="match status" value="1"/>
</dbReference>